<feature type="region of interest" description="Disordered" evidence="3">
    <location>
        <begin position="1"/>
        <end position="25"/>
    </location>
</feature>
<dbReference type="Proteomes" id="UP000319746">
    <property type="component" value="Unassembled WGS sequence"/>
</dbReference>
<dbReference type="RefSeq" id="WP_141865052.1">
    <property type="nucleotide sequence ID" value="NZ_BAABAN010000001.1"/>
</dbReference>
<evidence type="ECO:0000256" key="3">
    <source>
        <dbReference type="SAM" id="MobiDB-lite"/>
    </source>
</evidence>
<dbReference type="GO" id="GO:0016787">
    <property type="term" value="F:hydrolase activity"/>
    <property type="evidence" value="ECO:0007669"/>
    <property type="project" value="UniProtKB-KW"/>
</dbReference>
<feature type="compositionally biased region" description="Basic residues" evidence="3">
    <location>
        <begin position="12"/>
        <end position="25"/>
    </location>
</feature>
<dbReference type="InterPro" id="IPR023365">
    <property type="entry name" value="Sortase_dom-sf"/>
</dbReference>
<keyword evidence="6" id="KW-1185">Reference proteome</keyword>
<dbReference type="Pfam" id="PF04203">
    <property type="entry name" value="Sortase"/>
    <property type="match status" value="1"/>
</dbReference>
<protein>
    <submittedName>
        <fullName evidence="5">Sortase A</fullName>
    </submittedName>
</protein>
<dbReference type="InterPro" id="IPR053465">
    <property type="entry name" value="Sortase_Class_E"/>
</dbReference>
<dbReference type="NCBIfam" id="TIGR01076">
    <property type="entry name" value="sortase_fam"/>
    <property type="match status" value="1"/>
</dbReference>
<name>A0A543APC0_9MICC</name>
<evidence type="ECO:0000313" key="6">
    <source>
        <dbReference type="Proteomes" id="UP000319746"/>
    </source>
</evidence>
<organism evidence="5 6">
    <name type="scientific">Enteractinococcus coprophilus</name>
    <dbReference type="NCBI Taxonomy" id="1027633"/>
    <lineage>
        <taxon>Bacteria</taxon>
        <taxon>Bacillati</taxon>
        <taxon>Actinomycetota</taxon>
        <taxon>Actinomycetes</taxon>
        <taxon>Micrococcales</taxon>
        <taxon>Micrococcaceae</taxon>
    </lineage>
</organism>
<feature type="transmembrane region" description="Helical" evidence="4">
    <location>
        <begin position="30"/>
        <end position="53"/>
    </location>
</feature>
<keyword evidence="1" id="KW-0378">Hydrolase</keyword>
<dbReference type="SUPFAM" id="SSF63817">
    <property type="entry name" value="Sortase"/>
    <property type="match status" value="1"/>
</dbReference>
<dbReference type="InterPro" id="IPR005754">
    <property type="entry name" value="Sortase"/>
</dbReference>
<keyword evidence="4" id="KW-0472">Membrane</keyword>
<comment type="caution">
    <text evidence="5">The sequence shown here is derived from an EMBL/GenBank/DDBJ whole genome shotgun (WGS) entry which is preliminary data.</text>
</comment>
<gene>
    <name evidence="5" type="ORF">FB556_0897</name>
</gene>
<keyword evidence="4" id="KW-1133">Transmembrane helix</keyword>
<dbReference type="OrthoDB" id="5242879at2"/>
<dbReference type="InterPro" id="IPR042003">
    <property type="entry name" value="Sortase_E"/>
</dbReference>
<evidence type="ECO:0000256" key="2">
    <source>
        <dbReference type="PIRSR" id="PIRSR605754-1"/>
    </source>
</evidence>
<feature type="active site" description="Proton donor/acceptor" evidence="2">
    <location>
        <position position="150"/>
    </location>
</feature>
<dbReference type="CDD" id="cd05830">
    <property type="entry name" value="Sortase_E"/>
    <property type="match status" value="1"/>
</dbReference>
<evidence type="ECO:0000256" key="4">
    <source>
        <dbReference type="SAM" id="Phobius"/>
    </source>
</evidence>
<dbReference type="NCBIfam" id="NF033747">
    <property type="entry name" value="class_E_sortase"/>
    <property type="match status" value="1"/>
</dbReference>
<proteinExistence type="predicted"/>
<accession>A0A543APC0</accession>
<feature type="active site" description="Acyl-thioester intermediate" evidence="2">
    <location>
        <position position="218"/>
    </location>
</feature>
<keyword evidence="4" id="KW-0812">Transmembrane</keyword>
<dbReference type="AlphaFoldDB" id="A0A543APC0"/>
<evidence type="ECO:0000313" key="5">
    <source>
        <dbReference type="EMBL" id="TQL74433.1"/>
    </source>
</evidence>
<dbReference type="EMBL" id="VFOU01000001">
    <property type="protein sequence ID" value="TQL74433.1"/>
    <property type="molecule type" value="Genomic_DNA"/>
</dbReference>
<reference evidence="5 6" key="1">
    <citation type="submission" date="2019-06" db="EMBL/GenBank/DDBJ databases">
        <title>Sequencing the genomes of 1000 actinobacteria strains.</title>
        <authorList>
            <person name="Klenk H.-P."/>
        </authorList>
    </citation>
    <scope>NUCLEOTIDE SEQUENCE [LARGE SCALE GENOMIC DNA]</scope>
    <source>
        <strain evidence="5 6">DSM 24083</strain>
    </source>
</reference>
<sequence length="283" mass="30975">MSDAGVQPLTRRAARQHSTPRKRRKRPPRLTFLGVLGELLITAGVFVLLFVVWELYWTNLGANREAQAHRDTMTESFSEHYTGFDGNGADPAVPGIPGEAWGLLYVPRFGPDYSVPVLDGTGDEIDSAVLGRYDSSSAPGEEGNLGLAGHRQTYGAVLWDMDTLQEGDRMYLQTANGWWVYETRQVHIVDPSAVEVLDPNPLDPGGPADGQWLTLTTCHPPYTVLERMITHAEQVDFIPLADGPPDEIADAVYAADLEPAPQAAMGILEHHDAVSSYDPNEEA</sequence>
<evidence type="ECO:0000256" key="1">
    <source>
        <dbReference type="ARBA" id="ARBA00022801"/>
    </source>
</evidence>
<dbReference type="Gene3D" id="2.40.260.10">
    <property type="entry name" value="Sortase"/>
    <property type="match status" value="1"/>
</dbReference>